<organism evidence="2">
    <name type="scientific">Spodoptera frugiperda</name>
    <name type="common">Fall armyworm</name>
    <dbReference type="NCBI Taxonomy" id="7108"/>
    <lineage>
        <taxon>Eukaryota</taxon>
        <taxon>Metazoa</taxon>
        <taxon>Ecdysozoa</taxon>
        <taxon>Arthropoda</taxon>
        <taxon>Hexapoda</taxon>
        <taxon>Insecta</taxon>
        <taxon>Pterygota</taxon>
        <taxon>Neoptera</taxon>
        <taxon>Endopterygota</taxon>
        <taxon>Lepidoptera</taxon>
        <taxon>Glossata</taxon>
        <taxon>Ditrysia</taxon>
        <taxon>Noctuoidea</taxon>
        <taxon>Noctuidae</taxon>
        <taxon>Amphipyrinae</taxon>
        <taxon>Spodoptera</taxon>
    </lineage>
</organism>
<dbReference type="EMBL" id="ODYU01001547">
    <property type="protein sequence ID" value="SOQ37920.1"/>
    <property type="molecule type" value="Genomic_DNA"/>
</dbReference>
<evidence type="ECO:0000313" key="2">
    <source>
        <dbReference type="EMBL" id="SOQ37920.1"/>
    </source>
</evidence>
<gene>
    <name evidence="2" type="ORF">SFRICE_001041</name>
</gene>
<evidence type="ECO:0000256" key="1">
    <source>
        <dbReference type="SAM" id="MobiDB-lite"/>
    </source>
</evidence>
<sequence>MSENDSENDIRAAAASQEVDSHITTSPALGDSRGSVRPLLTKNHPVPTLPVPTAFRAGAPQAIIDLIDNENATLPVSH</sequence>
<accession>A0A2H1VAP1</accession>
<name>A0A2H1VAP1_SPOFR</name>
<reference evidence="2" key="1">
    <citation type="submission" date="2016-07" db="EMBL/GenBank/DDBJ databases">
        <authorList>
            <person name="Bretaudeau A."/>
        </authorList>
    </citation>
    <scope>NUCLEOTIDE SEQUENCE</scope>
    <source>
        <strain evidence="2">Rice</strain>
        <tissue evidence="2">Whole body</tissue>
    </source>
</reference>
<dbReference type="AlphaFoldDB" id="A0A2H1VAP1"/>
<protein>
    <submittedName>
        <fullName evidence="2">SFRICE_001041</fullName>
    </submittedName>
</protein>
<proteinExistence type="predicted"/>
<feature type="region of interest" description="Disordered" evidence="1">
    <location>
        <begin position="1"/>
        <end position="49"/>
    </location>
</feature>